<dbReference type="OrthoDB" id="9809206at2"/>
<comment type="caution">
    <text evidence="7">Lacks conserved residue(s) required for the propagation of feature annotation.</text>
</comment>
<name>A0A0N0GKQ4_9NEIS</name>
<dbReference type="InterPro" id="IPR011066">
    <property type="entry name" value="MscS_channel_C_sf"/>
</dbReference>
<dbReference type="SUPFAM" id="SSF50182">
    <property type="entry name" value="Sm-like ribonucleoproteins"/>
    <property type="match status" value="1"/>
</dbReference>
<dbReference type="PATRIC" id="fig|857265.3.peg.4483"/>
<keyword evidence="7" id="KW-0997">Cell inner membrane</keyword>
<dbReference type="InterPro" id="IPR006685">
    <property type="entry name" value="MscS_channel_2nd"/>
</dbReference>
<keyword evidence="7" id="KW-0407">Ion channel</keyword>
<evidence type="ECO:0000259" key="8">
    <source>
        <dbReference type="Pfam" id="PF00924"/>
    </source>
</evidence>
<dbReference type="InterPro" id="IPR010920">
    <property type="entry name" value="LSM_dom_sf"/>
</dbReference>
<evidence type="ECO:0000313" key="9">
    <source>
        <dbReference type="EMBL" id="KPC49215.1"/>
    </source>
</evidence>
<feature type="transmembrane region" description="Helical" evidence="7">
    <location>
        <begin position="12"/>
        <end position="38"/>
    </location>
</feature>
<evidence type="ECO:0000256" key="2">
    <source>
        <dbReference type="ARBA" id="ARBA00008017"/>
    </source>
</evidence>
<dbReference type="Gene3D" id="1.10.287.1260">
    <property type="match status" value="1"/>
</dbReference>
<keyword evidence="4 7" id="KW-0812">Transmembrane</keyword>
<feature type="transmembrane region" description="Helical" evidence="7">
    <location>
        <begin position="89"/>
        <end position="120"/>
    </location>
</feature>
<evidence type="ECO:0000313" key="10">
    <source>
        <dbReference type="Proteomes" id="UP000037939"/>
    </source>
</evidence>
<dbReference type="PANTHER" id="PTHR30221">
    <property type="entry name" value="SMALL-CONDUCTANCE MECHANOSENSITIVE CHANNEL"/>
    <property type="match status" value="1"/>
</dbReference>
<proteinExistence type="inferred from homology"/>
<evidence type="ECO:0000256" key="6">
    <source>
        <dbReference type="ARBA" id="ARBA00023136"/>
    </source>
</evidence>
<evidence type="ECO:0000256" key="4">
    <source>
        <dbReference type="ARBA" id="ARBA00022692"/>
    </source>
</evidence>
<dbReference type="PANTHER" id="PTHR30221:SF3">
    <property type="entry name" value="SMALL-CONDUCTANCE MECHANOSENSITIVE CHANNEL"/>
    <property type="match status" value="1"/>
</dbReference>
<dbReference type="RefSeq" id="WP_053939936.1">
    <property type="nucleotide sequence ID" value="NZ_LAQT01000038.1"/>
</dbReference>
<feature type="transmembrane region" description="Helical" evidence="7">
    <location>
        <begin position="58"/>
        <end position="83"/>
    </location>
</feature>
<comment type="similarity">
    <text evidence="2 7">Belongs to the MscS (TC 1.A.23) family.</text>
</comment>
<gene>
    <name evidence="9" type="primary">mscS_2</name>
    <name evidence="9" type="ORF">WG78_21885</name>
</gene>
<dbReference type="GO" id="GO:0008381">
    <property type="term" value="F:mechanosensitive monoatomic ion channel activity"/>
    <property type="evidence" value="ECO:0007669"/>
    <property type="project" value="InterPro"/>
</dbReference>
<keyword evidence="3" id="KW-1003">Cell membrane</keyword>
<dbReference type="InterPro" id="IPR023408">
    <property type="entry name" value="MscS_beta-dom_sf"/>
</dbReference>
<feature type="domain" description="Mechanosensitive ion channel MscS" evidence="8">
    <location>
        <begin position="107"/>
        <end position="172"/>
    </location>
</feature>
<reference evidence="9 10" key="1">
    <citation type="submission" date="2015-07" db="EMBL/GenBank/DDBJ databases">
        <title>Draft genome sequence of the Amantichitinum ursilacus IGB-41, a new chitin-degrading bacterium.</title>
        <authorList>
            <person name="Kirstahler P."/>
            <person name="Guenther M."/>
            <person name="Grumaz C."/>
            <person name="Rupp S."/>
            <person name="Zibek S."/>
            <person name="Sohn K."/>
        </authorList>
    </citation>
    <scope>NUCLEOTIDE SEQUENCE [LARGE SCALE GENOMIC DNA]</scope>
    <source>
        <strain evidence="9 10">IGB-41</strain>
    </source>
</reference>
<evidence type="ECO:0000256" key="3">
    <source>
        <dbReference type="ARBA" id="ARBA00022475"/>
    </source>
</evidence>
<keyword evidence="10" id="KW-1185">Reference proteome</keyword>
<comment type="caution">
    <text evidence="9">The sequence shown here is derived from an EMBL/GenBank/DDBJ whole genome shotgun (WGS) entry which is preliminary data.</text>
</comment>
<evidence type="ECO:0000256" key="5">
    <source>
        <dbReference type="ARBA" id="ARBA00022989"/>
    </source>
</evidence>
<organism evidence="9 10">
    <name type="scientific">Amantichitinum ursilacus</name>
    <dbReference type="NCBI Taxonomy" id="857265"/>
    <lineage>
        <taxon>Bacteria</taxon>
        <taxon>Pseudomonadati</taxon>
        <taxon>Pseudomonadota</taxon>
        <taxon>Betaproteobacteria</taxon>
        <taxon>Neisseriales</taxon>
        <taxon>Chitinibacteraceae</taxon>
        <taxon>Amantichitinum</taxon>
    </lineage>
</organism>
<comment type="subcellular location">
    <subcellularLocation>
        <location evidence="7">Cell inner membrane</location>
        <topology evidence="7">Multi-pass membrane protein</topology>
    </subcellularLocation>
    <subcellularLocation>
        <location evidence="1">Cell membrane</location>
        <topology evidence="1">Multi-pass membrane protein</topology>
    </subcellularLocation>
</comment>
<dbReference type="Gene3D" id="3.30.70.100">
    <property type="match status" value="1"/>
</dbReference>
<comment type="subunit">
    <text evidence="7">Homoheptamer.</text>
</comment>
<dbReference type="SUPFAM" id="SSF82861">
    <property type="entry name" value="Mechanosensitive channel protein MscS (YggB), transmembrane region"/>
    <property type="match status" value="1"/>
</dbReference>
<dbReference type="STRING" id="857265.WG78_21885"/>
<keyword evidence="7" id="KW-0813">Transport</keyword>
<accession>A0A0N0GKQ4</accession>
<keyword evidence="5 7" id="KW-1133">Transmembrane helix</keyword>
<protein>
    <recommendedName>
        <fullName evidence="7">Small-conductance mechanosensitive channel</fullName>
    </recommendedName>
</protein>
<dbReference type="InterPro" id="IPR045275">
    <property type="entry name" value="MscS_archaea/bacteria_type"/>
</dbReference>
<dbReference type="Gene3D" id="2.30.30.60">
    <property type="match status" value="1"/>
</dbReference>
<keyword evidence="6 7" id="KW-0472">Membrane</keyword>
<comment type="function">
    <text evidence="7">Mechanosensitive channel that participates in the regulation of osmotic pressure changes within the cell, opening in response to stretch forces in the membrane lipid bilayer, without the need for other proteins. Contributes to normal resistance to hypoosmotic shock. Forms an ion channel of 1.0 nanosiemens conductance with a slight preference for anions.</text>
</comment>
<evidence type="ECO:0000256" key="1">
    <source>
        <dbReference type="ARBA" id="ARBA00004651"/>
    </source>
</evidence>
<dbReference type="AlphaFoldDB" id="A0A0N0GKQ4"/>
<dbReference type="SUPFAM" id="SSF82689">
    <property type="entry name" value="Mechanosensitive channel protein MscS (YggB), C-terminal domain"/>
    <property type="match status" value="1"/>
</dbReference>
<dbReference type="InterPro" id="IPR011014">
    <property type="entry name" value="MscS_channel_TM-2"/>
</dbReference>
<dbReference type="EMBL" id="LAQT01000038">
    <property type="protein sequence ID" value="KPC49215.1"/>
    <property type="molecule type" value="Genomic_DNA"/>
</dbReference>
<evidence type="ECO:0000256" key="7">
    <source>
        <dbReference type="RuleBase" id="RU369025"/>
    </source>
</evidence>
<dbReference type="Proteomes" id="UP000037939">
    <property type="component" value="Unassembled WGS sequence"/>
</dbReference>
<keyword evidence="7" id="KW-0406">Ion transport</keyword>
<dbReference type="Pfam" id="PF00924">
    <property type="entry name" value="MS_channel_2nd"/>
    <property type="match status" value="1"/>
</dbReference>
<sequence>MDSTSVTHYRDIFVAYATAFGIKILAAVAFWVVGRYLIGLAVRLVEKSLERQKLDPTVLRYIGSVITVTLNVLLVIGILGYFGVQTTTFAALIAAGGVAIGLAWSGLLANFAAGAFLIVLRPFKVGDFVTAAGITGTVKEIGLFVTAINTPDNVLTLVGNNKIFSDSIQNFTVNPYRRVDLKAQLAGSTDPAAAIALLKQQIGAIPNVLAEPAVDVEILEFNLVGPVLAVRPYCHNDNYWQVYFETNRVIRESFGQAGFAAPMPAQTVVVQQAA</sequence>
<dbReference type="GO" id="GO:0005886">
    <property type="term" value="C:plasma membrane"/>
    <property type="evidence" value="ECO:0007669"/>
    <property type="project" value="UniProtKB-SubCell"/>
</dbReference>